<dbReference type="GO" id="GO:0016787">
    <property type="term" value="F:hydrolase activity"/>
    <property type="evidence" value="ECO:0007669"/>
    <property type="project" value="UniProtKB-KW"/>
</dbReference>
<keyword evidence="3" id="KW-0472">Membrane</keyword>
<dbReference type="Gene3D" id="3.40.50.1820">
    <property type="entry name" value="alpha/beta hydrolase"/>
    <property type="match status" value="1"/>
</dbReference>
<reference evidence="4 5" key="1">
    <citation type="journal article" date="2011" name="Int. J. Syst. Evol. Microbiol.">
        <title>Description of Undibacterium oligocarboniphilum sp. nov., isolated from purified water, and Undibacterium pigrum strain CCUG 49012 as the type strain of Undibacterium parvum sp. nov., and emended descriptions of the genus Undibacterium and the species Undibacterium pigrum.</title>
        <authorList>
            <person name="Eder W."/>
            <person name="Wanner G."/>
            <person name="Ludwig W."/>
            <person name="Busse H.J."/>
            <person name="Ziemke-Kageler F."/>
            <person name="Lang E."/>
        </authorList>
    </citation>
    <scope>NUCLEOTIDE SEQUENCE [LARGE SCALE GENOMIC DNA]</scope>
    <source>
        <strain evidence="4 5">DSM 23061</strain>
    </source>
</reference>
<dbReference type="SUPFAM" id="SSF53474">
    <property type="entry name" value="alpha/beta-Hydrolases"/>
    <property type="match status" value="1"/>
</dbReference>
<dbReference type="InterPro" id="IPR010126">
    <property type="entry name" value="Esterase_phb"/>
</dbReference>
<keyword evidence="1" id="KW-0732">Signal</keyword>
<dbReference type="KEGG" id="upv:EJN92_14190"/>
<sequence length="330" mass="35772">MSLIMKKLFTFLRFCLYGLLALIALGAALFWYFVYSPDPVIPQLSGSVNKAFVEVDGLKRSYRSYLPQGLAKGAPLVMVMHGSGQNGAQIRLETGYGFERLADQFGFAVVYPDARSFDWNDCSKTGDFNFEGRAVDDVKFLGVLADKLIADIGIDSRRVFATGVSSGGFMAIRLALEAPTKFRAVAAVSANLPSTENFKCKPVAQGTSVMLMNGTKDPLVPYAGGESSLFGLFFKGGMLLSSLASADYFAVQNKLSAPPALSAATAGGETQVERAVWRDDSKLEVELVTIHDGGHGLPQAYWRRPRLLGPSPMTPNGPALIWEFFARQKP</sequence>
<evidence type="ECO:0000256" key="1">
    <source>
        <dbReference type="ARBA" id="ARBA00022729"/>
    </source>
</evidence>
<name>A0A3Q9BT46_9BURK</name>
<dbReference type="Proteomes" id="UP000275663">
    <property type="component" value="Chromosome"/>
</dbReference>
<keyword evidence="5" id="KW-1185">Reference proteome</keyword>
<evidence type="ECO:0000256" key="2">
    <source>
        <dbReference type="ARBA" id="ARBA00022801"/>
    </source>
</evidence>
<dbReference type="InterPro" id="IPR029058">
    <property type="entry name" value="AB_hydrolase_fold"/>
</dbReference>
<organism evidence="4 5">
    <name type="scientific">Undibacterium parvum</name>
    <dbReference type="NCBI Taxonomy" id="401471"/>
    <lineage>
        <taxon>Bacteria</taxon>
        <taxon>Pseudomonadati</taxon>
        <taxon>Pseudomonadota</taxon>
        <taxon>Betaproteobacteria</taxon>
        <taxon>Burkholderiales</taxon>
        <taxon>Oxalobacteraceae</taxon>
        <taxon>Undibacterium</taxon>
    </lineage>
</organism>
<keyword evidence="2 4" id="KW-0378">Hydrolase</keyword>
<evidence type="ECO:0000313" key="5">
    <source>
        <dbReference type="Proteomes" id="UP000275663"/>
    </source>
</evidence>
<keyword evidence="3" id="KW-0812">Transmembrane</keyword>
<dbReference type="AlphaFoldDB" id="A0A3Q9BT46"/>
<protein>
    <submittedName>
        <fullName evidence="4">Alpha/beta fold hydrolase</fullName>
    </submittedName>
</protein>
<gene>
    <name evidence="4" type="ORF">EJN92_14190</name>
</gene>
<accession>A0A3Q9BT46</accession>
<dbReference type="EMBL" id="CP034464">
    <property type="protein sequence ID" value="AZP13048.1"/>
    <property type="molecule type" value="Genomic_DNA"/>
</dbReference>
<dbReference type="PANTHER" id="PTHR43037">
    <property type="entry name" value="UNNAMED PRODUCT-RELATED"/>
    <property type="match status" value="1"/>
</dbReference>
<evidence type="ECO:0000313" key="4">
    <source>
        <dbReference type="EMBL" id="AZP13048.1"/>
    </source>
</evidence>
<dbReference type="PANTHER" id="PTHR43037:SF1">
    <property type="entry name" value="BLL1128 PROTEIN"/>
    <property type="match status" value="1"/>
</dbReference>
<dbReference type="Pfam" id="PF10503">
    <property type="entry name" value="Esterase_PHB"/>
    <property type="match status" value="1"/>
</dbReference>
<keyword evidence="3" id="KW-1133">Transmembrane helix</keyword>
<dbReference type="GO" id="GO:0005576">
    <property type="term" value="C:extracellular region"/>
    <property type="evidence" value="ECO:0007669"/>
    <property type="project" value="InterPro"/>
</dbReference>
<evidence type="ECO:0000256" key="3">
    <source>
        <dbReference type="SAM" id="Phobius"/>
    </source>
</evidence>
<feature type="transmembrane region" description="Helical" evidence="3">
    <location>
        <begin position="12"/>
        <end position="34"/>
    </location>
</feature>
<dbReference type="InterPro" id="IPR050955">
    <property type="entry name" value="Plant_Biomass_Hydrol_Est"/>
</dbReference>
<proteinExistence type="predicted"/>